<evidence type="ECO:0000256" key="1">
    <source>
        <dbReference type="ARBA" id="ARBA00023015"/>
    </source>
</evidence>
<dbReference type="Pfam" id="PF04672">
    <property type="entry name" value="Methyltransf_19"/>
    <property type="match status" value="1"/>
</dbReference>
<sequence>MSAGISVIVLDGVHVSGDDGGPIPLQPHMGAGLFALLALDHVPVRRLRELLYPPGREPKDPKRPVKMMSELRRRLGGDRIVLGPLGYGLRLDQADFCDLRSWRVHMARAAQLSADDPYAAVELYDRAFGDWTGLPEAGTEAMHELCTRLQAEWLRAAEQYAEVRLRVGRHAKVAEVLPDLVRAWPEREHLLELLMLALHRCRRSQEALDWYERRRAEFQRTFGAQPSRDLQDLAAQIRAADPALDARPPELPPADRAVVESGGDVRRLSMARMAMYITQLGQGGYRIARDYHTARDRAAVEYLAALSEPVMTLQEENELFCAHVVRELVLRGVRQFVELGAPAPARFAVHEVAALPRPGVAVRTVYLNYDGALVAYAKGLVEELPEVEFAEGTLRTLLDAPHRVPLIDWSEPVAVLDRHQLNITPLWEDAPGMFAELGELLAPGSHIAVTSATADGMTELVARQLGRIHADLAVQLALRGLAELRRVVPPGFELLEPGIVETRVYAGKAPPTAEPGPFPQFSLVARKPVRGTA</sequence>
<evidence type="ECO:0000256" key="2">
    <source>
        <dbReference type="ARBA" id="ARBA00023163"/>
    </source>
</evidence>
<dbReference type="OrthoDB" id="4336084at2"/>
<keyword evidence="2" id="KW-0804">Transcription</keyword>
<dbReference type="Proteomes" id="UP000487268">
    <property type="component" value="Unassembled WGS sequence"/>
</dbReference>
<dbReference type="GO" id="GO:0006355">
    <property type="term" value="P:regulation of DNA-templated transcription"/>
    <property type="evidence" value="ECO:0007669"/>
    <property type="project" value="TreeGrafter"/>
</dbReference>
<dbReference type="InterPro" id="IPR051677">
    <property type="entry name" value="AfsR-DnrI-RedD_regulator"/>
</dbReference>
<dbReference type="InterPro" id="IPR011990">
    <property type="entry name" value="TPR-like_helical_dom_sf"/>
</dbReference>
<evidence type="ECO:0000313" key="4">
    <source>
        <dbReference type="EMBL" id="MQY02970.1"/>
    </source>
</evidence>
<gene>
    <name evidence="4" type="ORF">ACRB68_10050</name>
</gene>
<dbReference type="RefSeq" id="WP_153531021.1">
    <property type="nucleotide sequence ID" value="NZ_WEGH01000001.1"/>
</dbReference>
<reference evidence="4 5" key="1">
    <citation type="submission" date="2019-10" db="EMBL/GenBank/DDBJ databases">
        <title>Actinomadura rubteroloni sp. nov. and Actinomadura macrotermitis sp. nov., isolated from the gut of fungus growing-termite Macrotermes natalensis.</title>
        <authorList>
            <person name="Benndorf R."/>
            <person name="Martin K."/>
            <person name="Kuefner M."/>
            <person name="De Beer W."/>
            <person name="Kaster A.-K."/>
            <person name="Vollmers J."/>
            <person name="Poulsen M."/>
            <person name="Beemelmanns C."/>
        </authorList>
    </citation>
    <scope>NUCLEOTIDE SEQUENCE [LARGE SCALE GENOMIC DNA]</scope>
    <source>
        <strain evidence="4 5">RB68</strain>
    </source>
</reference>
<dbReference type="PANTHER" id="PTHR35807">
    <property type="entry name" value="TRANSCRIPTIONAL REGULATOR REDD-RELATED"/>
    <property type="match status" value="1"/>
</dbReference>
<feature type="domain" description="Bacterial transcriptional activator" evidence="3">
    <location>
        <begin position="97"/>
        <end position="238"/>
    </location>
</feature>
<dbReference type="SUPFAM" id="SSF48452">
    <property type="entry name" value="TPR-like"/>
    <property type="match status" value="1"/>
</dbReference>
<evidence type="ECO:0000313" key="5">
    <source>
        <dbReference type="Proteomes" id="UP000487268"/>
    </source>
</evidence>
<dbReference type="Gene3D" id="1.25.40.10">
    <property type="entry name" value="Tetratricopeptide repeat domain"/>
    <property type="match status" value="1"/>
</dbReference>
<organism evidence="4 5">
    <name type="scientific">Actinomadura macrotermitis</name>
    <dbReference type="NCBI Taxonomy" id="2585200"/>
    <lineage>
        <taxon>Bacteria</taxon>
        <taxon>Bacillati</taxon>
        <taxon>Actinomycetota</taxon>
        <taxon>Actinomycetes</taxon>
        <taxon>Streptosporangiales</taxon>
        <taxon>Thermomonosporaceae</taxon>
        <taxon>Actinomadura</taxon>
    </lineage>
</organism>
<dbReference type="GO" id="GO:0003677">
    <property type="term" value="F:DNA binding"/>
    <property type="evidence" value="ECO:0007669"/>
    <property type="project" value="TreeGrafter"/>
</dbReference>
<name>A0A7K0BP38_9ACTN</name>
<dbReference type="SUPFAM" id="SSF53335">
    <property type="entry name" value="S-adenosyl-L-methionine-dependent methyltransferases"/>
    <property type="match status" value="1"/>
</dbReference>
<dbReference type="PANTHER" id="PTHR35807:SF1">
    <property type="entry name" value="TRANSCRIPTIONAL REGULATOR REDD"/>
    <property type="match status" value="1"/>
</dbReference>
<evidence type="ECO:0000259" key="3">
    <source>
        <dbReference type="SMART" id="SM01043"/>
    </source>
</evidence>
<dbReference type="InterPro" id="IPR029063">
    <property type="entry name" value="SAM-dependent_MTases_sf"/>
</dbReference>
<dbReference type="InterPro" id="IPR006764">
    <property type="entry name" value="SAM_dep_MeTrfase_SAV2177_type"/>
</dbReference>
<protein>
    <recommendedName>
        <fullName evidence="3">Bacterial transcriptional activator domain-containing protein</fullName>
    </recommendedName>
</protein>
<dbReference type="Pfam" id="PF03704">
    <property type="entry name" value="BTAD"/>
    <property type="match status" value="1"/>
</dbReference>
<dbReference type="InterPro" id="IPR005158">
    <property type="entry name" value="BTAD"/>
</dbReference>
<dbReference type="Gene3D" id="3.40.50.150">
    <property type="entry name" value="Vaccinia Virus protein VP39"/>
    <property type="match status" value="1"/>
</dbReference>
<dbReference type="AlphaFoldDB" id="A0A7K0BP38"/>
<keyword evidence="5" id="KW-1185">Reference proteome</keyword>
<comment type="caution">
    <text evidence="4">The sequence shown here is derived from an EMBL/GenBank/DDBJ whole genome shotgun (WGS) entry which is preliminary data.</text>
</comment>
<dbReference type="SMART" id="SM01043">
    <property type="entry name" value="BTAD"/>
    <property type="match status" value="1"/>
</dbReference>
<proteinExistence type="predicted"/>
<dbReference type="EMBL" id="WEGH01000001">
    <property type="protein sequence ID" value="MQY02970.1"/>
    <property type="molecule type" value="Genomic_DNA"/>
</dbReference>
<accession>A0A7K0BP38</accession>
<keyword evidence="1" id="KW-0805">Transcription regulation</keyword>